<dbReference type="InterPro" id="IPR009057">
    <property type="entry name" value="Homeodomain-like_sf"/>
</dbReference>
<feature type="domain" description="Response regulatory" evidence="11">
    <location>
        <begin position="5"/>
        <end position="119"/>
    </location>
</feature>
<dbReference type="InterPro" id="IPR002078">
    <property type="entry name" value="Sigma_54_int"/>
</dbReference>
<proteinExistence type="predicted"/>
<protein>
    <submittedName>
        <fullName evidence="12">Two-component system C4-dicarboxylate transport response regulator DctD</fullName>
    </submittedName>
</protein>
<accession>A0A7W6NDP0</accession>
<keyword evidence="5" id="KW-0805">Transcription regulation</keyword>
<dbReference type="FunFam" id="3.40.50.2300:FF:000018">
    <property type="entry name" value="DNA-binding transcriptional regulator NtrC"/>
    <property type="match status" value="1"/>
</dbReference>
<evidence type="ECO:0000256" key="1">
    <source>
        <dbReference type="ARBA" id="ARBA00022553"/>
    </source>
</evidence>
<dbReference type="Gene3D" id="1.10.8.60">
    <property type="match status" value="1"/>
</dbReference>
<dbReference type="SUPFAM" id="SSF46689">
    <property type="entry name" value="Homeodomain-like"/>
    <property type="match status" value="1"/>
</dbReference>
<dbReference type="PANTHER" id="PTHR32071:SF57">
    <property type="entry name" value="C4-DICARBOXYLATE TRANSPORT TRANSCRIPTIONAL REGULATORY PROTEIN DCTD"/>
    <property type="match status" value="1"/>
</dbReference>
<keyword evidence="2" id="KW-0547">Nucleotide-binding</keyword>
<keyword evidence="13" id="KW-1185">Reference proteome</keyword>
<sequence>MTEPLVLIVDDEEMMRTALEQWLRLSGFVTATAANAEEALAGIDDSHPHVVLTDVRMPGLSGLDLLRSIAERGLPTEVILITGHGDVPMAVEAMRAGAFDFLQKPYVPDQLVNAITRAAEQARLKRELAALRRQLDGGENELAARLIGTSPAMRALRRAVRDLAPIPADVILLGETGTGKEVVARCLHDFSPRAKGPFVAVNCAAIPAELIESELFGHESGSFTGASGQRIGKFEYAHGGTLLLDEIESMPLLAQAKVLRVIQERVVERLGSNRQIRLDLRIVAASKVDLKAESLAGRFRADLYYRLNMATLDLPPLRDRGDDCVFLFHYFLADAARRFGRGAPALHPADIDALLTHNWPGNVRELKAAADRYALGLGATGRSIGNILGQEACSSVGASLAECVAAYEKHLIEAELGRHENAIAATAEALQLPRRTLSEKMNRLGIRR</sequence>
<dbReference type="GO" id="GO:0005524">
    <property type="term" value="F:ATP binding"/>
    <property type="evidence" value="ECO:0007669"/>
    <property type="project" value="UniProtKB-KW"/>
</dbReference>
<dbReference type="Gene3D" id="3.40.50.300">
    <property type="entry name" value="P-loop containing nucleotide triphosphate hydrolases"/>
    <property type="match status" value="1"/>
</dbReference>
<dbReference type="SUPFAM" id="SSF52172">
    <property type="entry name" value="CheY-like"/>
    <property type="match status" value="1"/>
</dbReference>
<gene>
    <name evidence="12" type="ORF">GGR20_003701</name>
</gene>
<dbReference type="InterPro" id="IPR001789">
    <property type="entry name" value="Sig_transdc_resp-reg_receiver"/>
</dbReference>
<dbReference type="Pfam" id="PF25601">
    <property type="entry name" value="AAA_lid_14"/>
    <property type="match status" value="1"/>
</dbReference>
<dbReference type="FunFam" id="3.40.50.300:FF:000006">
    <property type="entry name" value="DNA-binding transcriptional regulator NtrC"/>
    <property type="match status" value="1"/>
</dbReference>
<evidence type="ECO:0000313" key="13">
    <source>
        <dbReference type="Proteomes" id="UP000547011"/>
    </source>
</evidence>
<evidence type="ECO:0000256" key="3">
    <source>
        <dbReference type="ARBA" id="ARBA00022840"/>
    </source>
</evidence>
<comment type="caution">
    <text evidence="12">The sequence shown here is derived from an EMBL/GenBank/DDBJ whole genome shotgun (WGS) entry which is preliminary data.</text>
</comment>
<evidence type="ECO:0000256" key="4">
    <source>
        <dbReference type="ARBA" id="ARBA00023012"/>
    </source>
</evidence>
<reference evidence="12 13" key="1">
    <citation type="submission" date="2020-08" db="EMBL/GenBank/DDBJ databases">
        <title>Genomic Encyclopedia of Type Strains, Phase IV (KMG-IV): sequencing the most valuable type-strain genomes for metagenomic binning, comparative biology and taxonomic classification.</title>
        <authorList>
            <person name="Goeker M."/>
        </authorList>
    </citation>
    <scope>NUCLEOTIDE SEQUENCE [LARGE SCALE GENOMIC DNA]</scope>
    <source>
        <strain evidence="12 13">DSM 23447</strain>
    </source>
</reference>
<name>A0A7W6NDP0_9HYPH</name>
<evidence type="ECO:0000256" key="7">
    <source>
        <dbReference type="ARBA" id="ARBA00023159"/>
    </source>
</evidence>
<dbReference type="PROSITE" id="PS00688">
    <property type="entry name" value="SIGMA54_INTERACT_3"/>
    <property type="match status" value="1"/>
</dbReference>
<dbReference type="Pfam" id="PF00072">
    <property type="entry name" value="Response_reg"/>
    <property type="match status" value="1"/>
</dbReference>
<dbReference type="Gene3D" id="1.10.10.60">
    <property type="entry name" value="Homeodomain-like"/>
    <property type="match status" value="1"/>
</dbReference>
<dbReference type="GO" id="GO:0043565">
    <property type="term" value="F:sequence-specific DNA binding"/>
    <property type="evidence" value="ECO:0007669"/>
    <property type="project" value="InterPro"/>
</dbReference>
<dbReference type="SMART" id="SM00448">
    <property type="entry name" value="REC"/>
    <property type="match status" value="1"/>
</dbReference>
<dbReference type="PROSITE" id="PS00676">
    <property type="entry name" value="SIGMA54_INTERACT_2"/>
    <property type="match status" value="1"/>
</dbReference>
<dbReference type="GO" id="GO:0000160">
    <property type="term" value="P:phosphorelay signal transduction system"/>
    <property type="evidence" value="ECO:0007669"/>
    <property type="project" value="UniProtKB-KW"/>
</dbReference>
<dbReference type="PROSITE" id="PS00675">
    <property type="entry name" value="SIGMA54_INTERACT_1"/>
    <property type="match status" value="1"/>
</dbReference>
<dbReference type="InterPro" id="IPR002197">
    <property type="entry name" value="HTH_Fis"/>
</dbReference>
<keyword evidence="1 9" id="KW-0597">Phosphoprotein</keyword>
<dbReference type="SMART" id="SM00382">
    <property type="entry name" value="AAA"/>
    <property type="match status" value="1"/>
</dbReference>
<dbReference type="GO" id="GO:0006355">
    <property type="term" value="P:regulation of DNA-templated transcription"/>
    <property type="evidence" value="ECO:0007669"/>
    <property type="project" value="InterPro"/>
</dbReference>
<dbReference type="InterPro" id="IPR025943">
    <property type="entry name" value="Sigma_54_int_dom_ATP-bd_2"/>
</dbReference>
<evidence type="ECO:0000313" key="12">
    <source>
        <dbReference type="EMBL" id="MBB4054029.1"/>
    </source>
</evidence>
<feature type="modified residue" description="4-aspartylphosphate" evidence="9">
    <location>
        <position position="54"/>
    </location>
</feature>
<organism evidence="12 13">
    <name type="scientific">Devosia subaequoris</name>
    <dbReference type="NCBI Taxonomy" id="395930"/>
    <lineage>
        <taxon>Bacteria</taxon>
        <taxon>Pseudomonadati</taxon>
        <taxon>Pseudomonadota</taxon>
        <taxon>Alphaproteobacteria</taxon>
        <taxon>Hyphomicrobiales</taxon>
        <taxon>Devosiaceae</taxon>
        <taxon>Devosia</taxon>
    </lineage>
</organism>
<dbReference type="InterPro" id="IPR003593">
    <property type="entry name" value="AAA+_ATPase"/>
</dbReference>
<dbReference type="InterPro" id="IPR025662">
    <property type="entry name" value="Sigma_54_int_dom_ATP-bd_1"/>
</dbReference>
<evidence type="ECO:0000256" key="2">
    <source>
        <dbReference type="ARBA" id="ARBA00022741"/>
    </source>
</evidence>
<dbReference type="Proteomes" id="UP000547011">
    <property type="component" value="Unassembled WGS sequence"/>
</dbReference>
<dbReference type="EMBL" id="JACIEW010000016">
    <property type="protein sequence ID" value="MBB4054029.1"/>
    <property type="molecule type" value="Genomic_DNA"/>
</dbReference>
<dbReference type="InterPro" id="IPR011006">
    <property type="entry name" value="CheY-like_superfamily"/>
</dbReference>
<evidence type="ECO:0000256" key="8">
    <source>
        <dbReference type="ARBA" id="ARBA00023163"/>
    </source>
</evidence>
<dbReference type="Pfam" id="PF02954">
    <property type="entry name" value="HTH_8"/>
    <property type="match status" value="1"/>
</dbReference>
<dbReference type="InterPro" id="IPR058031">
    <property type="entry name" value="AAA_lid_NorR"/>
</dbReference>
<dbReference type="PROSITE" id="PS50045">
    <property type="entry name" value="SIGMA54_INTERACT_4"/>
    <property type="match status" value="1"/>
</dbReference>
<keyword evidence="8" id="KW-0804">Transcription</keyword>
<evidence type="ECO:0000259" key="10">
    <source>
        <dbReference type="PROSITE" id="PS50045"/>
    </source>
</evidence>
<evidence type="ECO:0000259" key="11">
    <source>
        <dbReference type="PROSITE" id="PS50110"/>
    </source>
</evidence>
<keyword evidence="6" id="KW-0238">DNA-binding</keyword>
<dbReference type="Gene3D" id="3.40.50.2300">
    <property type="match status" value="1"/>
</dbReference>
<evidence type="ECO:0000256" key="9">
    <source>
        <dbReference type="PROSITE-ProRule" id="PRU00169"/>
    </source>
</evidence>
<dbReference type="SUPFAM" id="SSF52540">
    <property type="entry name" value="P-loop containing nucleoside triphosphate hydrolases"/>
    <property type="match status" value="1"/>
</dbReference>
<dbReference type="PROSITE" id="PS50110">
    <property type="entry name" value="RESPONSE_REGULATORY"/>
    <property type="match status" value="1"/>
</dbReference>
<evidence type="ECO:0000256" key="6">
    <source>
        <dbReference type="ARBA" id="ARBA00023125"/>
    </source>
</evidence>
<keyword evidence="3" id="KW-0067">ATP-binding</keyword>
<dbReference type="RefSeq" id="WP_183312769.1">
    <property type="nucleotide sequence ID" value="NZ_JACIEW010000016.1"/>
</dbReference>
<evidence type="ECO:0000256" key="5">
    <source>
        <dbReference type="ARBA" id="ARBA00023015"/>
    </source>
</evidence>
<dbReference type="AlphaFoldDB" id="A0A7W6NDP0"/>
<dbReference type="InterPro" id="IPR027417">
    <property type="entry name" value="P-loop_NTPase"/>
</dbReference>
<dbReference type="PANTHER" id="PTHR32071">
    <property type="entry name" value="TRANSCRIPTIONAL REGULATORY PROTEIN"/>
    <property type="match status" value="1"/>
</dbReference>
<keyword evidence="7" id="KW-0010">Activator</keyword>
<dbReference type="CDD" id="cd00009">
    <property type="entry name" value="AAA"/>
    <property type="match status" value="1"/>
</dbReference>
<dbReference type="InterPro" id="IPR025944">
    <property type="entry name" value="Sigma_54_int_dom_CS"/>
</dbReference>
<feature type="domain" description="Sigma-54 factor interaction" evidence="10">
    <location>
        <begin position="146"/>
        <end position="375"/>
    </location>
</feature>
<dbReference type="Pfam" id="PF00158">
    <property type="entry name" value="Sigma54_activat"/>
    <property type="match status" value="1"/>
</dbReference>
<keyword evidence="4" id="KW-0902">Two-component regulatory system</keyword>